<evidence type="ECO:0000256" key="5">
    <source>
        <dbReference type="ARBA" id="ARBA00022989"/>
    </source>
</evidence>
<evidence type="ECO:0000256" key="4">
    <source>
        <dbReference type="ARBA" id="ARBA00022692"/>
    </source>
</evidence>
<dbReference type="PATRIC" id="fig|315405.12.peg.2692"/>
<dbReference type="Proteomes" id="UP000071927">
    <property type="component" value="Unassembled WGS sequence"/>
</dbReference>
<comment type="subcellular location">
    <subcellularLocation>
        <location evidence="1">Membrane</location>
        <topology evidence="1">Multi-pass membrane protein</topology>
    </subcellularLocation>
</comment>
<organism evidence="8 9">
    <name type="scientific">Streptococcus gallolyticus</name>
    <dbReference type="NCBI Taxonomy" id="315405"/>
    <lineage>
        <taxon>Bacteria</taxon>
        <taxon>Bacillati</taxon>
        <taxon>Bacillota</taxon>
        <taxon>Bacilli</taxon>
        <taxon>Lactobacillales</taxon>
        <taxon>Streptococcaceae</taxon>
        <taxon>Streptococcus</taxon>
    </lineage>
</organism>
<proteinExistence type="inferred from homology"/>
<evidence type="ECO:0000256" key="6">
    <source>
        <dbReference type="ARBA" id="ARBA00023136"/>
    </source>
</evidence>
<dbReference type="GO" id="GO:0042907">
    <property type="term" value="F:xanthine transmembrane transporter activity"/>
    <property type="evidence" value="ECO:0007669"/>
    <property type="project" value="TreeGrafter"/>
</dbReference>
<dbReference type="InterPro" id="IPR006043">
    <property type="entry name" value="NCS2"/>
</dbReference>
<dbReference type="EMBL" id="LQXV01000500">
    <property type="protein sequence ID" value="KXU02585.1"/>
    <property type="molecule type" value="Genomic_DNA"/>
</dbReference>
<sequence length="86" mass="9360">MIVLFGMVALQGMQMLNQVDFQHNEHNFIIAAVSIACGVGFDGTNLFDSLPSTLQMFLTNGIVIATLFAVVLNLILNGKTKTEETK</sequence>
<evidence type="ECO:0000256" key="2">
    <source>
        <dbReference type="ARBA" id="ARBA00008821"/>
    </source>
</evidence>
<keyword evidence="4 7" id="KW-0812">Transmembrane</keyword>
<comment type="caution">
    <text evidence="8">The sequence shown here is derived from an EMBL/GenBank/DDBJ whole genome shotgun (WGS) entry which is preliminary data.</text>
</comment>
<name>A0A139QJ68_9STRE</name>
<evidence type="ECO:0000256" key="3">
    <source>
        <dbReference type="ARBA" id="ARBA00022448"/>
    </source>
</evidence>
<feature type="transmembrane region" description="Helical" evidence="7">
    <location>
        <begin position="54"/>
        <end position="76"/>
    </location>
</feature>
<comment type="similarity">
    <text evidence="2">Belongs to the nucleobase:cation symporter-2 (NCS2) (TC 2.A.40) family.</text>
</comment>
<evidence type="ECO:0000256" key="1">
    <source>
        <dbReference type="ARBA" id="ARBA00004141"/>
    </source>
</evidence>
<keyword evidence="3" id="KW-0813">Transport</keyword>
<dbReference type="AlphaFoldDB" id="A0A139QJ68"/>
<dbReference type="PANTHER" id="PTHR42810">
    <property type="entry name" value="PURINE PERMEASE C1399.01C-RELATED"/>
    <property type="match status" value="1"/>
</dbReference>
<reference evidence="8 9" key="1">
    <citation type="submission" date="2016-01" db="EMBL/GenBank/DDBJ databases">
        <title>Highly variable Streptococcus oralis are common among viridans streptococci isolated from primates.</title>
        <authorList>
            <person name="Denapaite D."/>
            <person name="Rieger M."/>
            <person name="Koendgen S."/>
            <person name="Brueckner R."/>
            <person name="Ochigava I."/>
            <person name="Kappeler P."/>
            <person name="Maetz-Rensing K."/>
            <person name="Leendertz F."/>
            <person name="Hakenbeck R."/>
        </authorList>
    </citation>
    <scope>NUCLEOTIDE SEQUENCE [LARGE SCALE GENOMIC DNA]</scope>
    <source>
        <strain evidence="8 9">DD03</strain>
    </source>
</reference>
<evidence type="ECO:0000313" key="8">
    <source>
        <dbReference type="EMBL" id="KXU02585.1"/>
    </source>
</evidence>
<gene>
    <name evidence="8" type="ORF">SGADD03_02215</name>
</gene>
<keyword evidence="6 7" id="KW-0472">Membrane</keyword>
<accession>A0A139QJ68</accession>
<dbReference type="PANTHER" id="PTHR42810:SF4">
    <property type="entry name" value="URIC ACID TRANSPORTER UACT"/>
    <property type="match status" value="1"/>
</dbReference>
<protein>
    <submittedName>
        <fullName evidence="8">Xanthine permease</fullName>
    </submittedName>
</protein>
<keyword evidence="5 7" id="KW-1133">Transmembrane helix</keyword>
<dbReference type="GO" id="GO:0005886">
    <property type="term" value="C:plasma membrane"/>
    <property type="evidence" value="ECO:0007669"/>
    <property type="project" value="TreeGrafter"/>
</dbReference>
<dbReference type="Pfam" id="PF00860">
    <property type="entry name" value="Xan_ur_permease"/>
    <property type="match status" value="1"/>
</dbReference>
<evidence type="ECO:0000256" key="7">
    <source>
        <dbReference type="SAM" id="Phobius"/>
    </source>
</evidence>
<evidence type="ECO:0000313" key="9">
    <source>
        <dbReference type="Proteomes" id="UP000071927"/>
    </source>
</evidence>